<dbReference type="PROSITE" id="PS50887">
    <property type="entry name" value="GGDEF"/>
    <property type="match status" value="1"/>
</dbReference>
<keyword evidence="7" id="KW-1185">Reference proteome</keyword>
<dbReference type="CDD" id="cd00130">
    <property type="entry name" value="PAS"/>
    <property type="match status" value="1"/>
</dbReference>
<dbReference type="NCBIfam" id="TIGR00254">
    <property type="entry name" value="GGDEF"/>
    <property type="match status" value="1"/>
</dbReference>
<dbReference type="PROSITE" id="PS50112">
    <property type="entry name" value="PAS"/>
    <property type="match status" value="1"/>
</dbReference>
<dbReference type="SMART" id="SM00052">
    <property type="entry name" value="EAL"/>
    <property type="match status" value="1"/>
</dbReference>
<feature type="transmembrane region" description="Helical" evidence="2">
    <location>
        <begin position="162"/>
        <end position="181"/>
    </location>
</feature>
<dbReference type="SUPFAM" id="SSF55073">
    <property type="entry name" value="Nucleotide cyclase"/>
    <property type="match status" value="1"/>
</dbReference>
<sequence>MSAEYFYERSESQQEALTNKESNIEQHLLRMQHIVESALEIQDVRRIEQEISLAATDLDIMVYTVLNKKSQIRFANHLVWRGSQANLVIDGYERKVHHAISESNKPLIKFNSERLSIQAYYPLNASESADITKDGSIIYLEYDVSPLLLEVRNGVFQSAMRSWFVSLIGLFIFLVFLHIYLIRPLRLMAIAATEAITLSGAGNSKWQMSPVKVVFSELEAINSQLINFTEKLERSEKRLSDSQQRWLFAIEVSRNGIWDWNFVTGEVFLSDRWKEMLGYSNAELENSLSTWKALLHPEDKSDALETLNQYLNNEVDEFESVHRLKHKQGHYIWVLDRGMIVEWDDTGKATRMIGTHADVSSEMRNKQVIQHQAKHDLLTDLPNRRSLLESLYSLKESSQETAAALFLIDLDNFKMINDALGHHHGDRLLIQVAARLTSYFSSNSLIARLGTDEFVVLIKQLPVEHQAAKRRVHALASQVRQIIGRSFHINNQTISISASVGACFIEDQVAIEPEKILNQADLAMQRVKEKGRDGYLLYSEGMEESAHHSLHIKSELSEAIALNQLSLVYQPIVDRNGKVVCAEALLRWQHHEMGNIPPSKFIPLAEGSSLIEELGDWVLHESCNFINQLKAKHVSLDAVAINVSARQFNQGEFASSLLKVISDLGIKASSIELELTEYALLSNLDVAKQAMEQLKRAGISIAVDDFGTGYSSLSYLQSIPLSRLKLDATFVSKIGENNSSNAIVKAIIDMAHGLNLQIVAEGVETQEQYDFLLKNQCDTFQGYLFSRPLKEADFIEYIEHSQIGSLKSVS</sequence>
<gene>
    <name evidence="6" type="ORF">FM038_000265</name>
</gene>
<dbReference type="InterPro" id="IPR043128">
    <property type="entry name" value="Rev_trsase/Diguanyl_cyclase"/>
</dbReference>
<dbReference type="Gene3D" id="3.20.20.450">
    <property type="entry name" value="EAL domain"/>
    <property type="match status" value="1"/>
</dbReference>
<dbReference type="SUPFAM" id="SSF55785">
    <property type="entry name" value="PYP-like sensor domain (PAS domain)"/>
    <property type="match status" value="1"/>
</dbReference>
<dbReference type="InterPro" id="IPR013655">
    <property type="entry name" value="PAS_fold_3"/>
</dbReference>
<evidence type="ECO:0000256" key="1">
    <source>
        <dbReference type="SAM" id="Coils"/>
    </source>
</evidence>
<evidence type="ECO:0000259" key="4">
    <source>
        <dbReference type="PROSITE" id="PS50883"/>
    </source>
</evidence>
<dbReference type="PANTHER" id="PTHR44757">
    <property type="entry name" value="DIGUANYLATE CYCLASE DGCP"/>
    <property type="match status" value="1"/>
</dbReference>
<keyword evidence="2" id="KW-0472">Membrane</keyword>
<dbReference type="PROSITE" id="PS50883">
    <property type="entry name" value="EAL"/>
    <property type="match status" value="1"/>
</dbReference>
<keyword evidence="2" id="KW-1133">Transmembrane helix</keyword>
<feature type="domain" description="GGDEF" evidence="5">
    <location>
        <begin position="401"/>
        <end position="540"/>
    </location>
</feature>
<dbReference type="Gene3D" id="3.30.70.270">
    <property type="match status" value="1"/>
</dbReference>
<name>A0ABX6VCN1_9GAMM</name>
<evidence type="ECO:0000313" key="6">
    <source>
        <dbReference type="EMBL" id="QPG60281.1"/>
    </source>
</evidence>
<dbReference type="PANTHER" id="PTHR44757:SF2">
    <property type="entry name" value="BIOFILM ARCHITECTURE MAINTENANCE PROTEIN MBAA"/>
    <property type="match status" value="1"/>
</dbReference>
<dbReference type="CDD" id="cd01949">
    <property type="entry name" value="GGDEF"/>
    <property type="match status" value="1"/>
</dbReference>
<dbReference type="InterPro" id="IPR035965">
    <property type="entry name" value="PAS-like_dom_sf"/>
</dbReference>
<evidence type="ECO:0000256" key="2">
    <source>
        <dbReference type="SAM" id="Phobius"/>
    </source>
</evidence>
<dbReference type="InterPro" id="IPR029787">
    <property type="entry name" value="Nucleotide_cyclase"/>
</dbReference>
<evidence type="ECO:0000259" key="5">
    <source>
        <dbReference type="PROSITE" id="PS50887"/>
    </source>
</evidence>
<dbReference type="SUPFAM" id="SSF141868">
    <property type="entry name" value="EAL domain-like"/>
    <property type="match status" value="1"/>
</dbReference>
<dbReference type="SMART" id="SM00086">
    <property type="entry name" value="PAC"/>
    <property type="match status" value="1"/>
</dbReference>
<accession>A0ABX6VCN1</accession>
<dbReference type="SMART" id="SM00267">
    <property type="entry name" value="GGDEF"/>
    <property type="match status" value="1"/>
</dbReference>
<dbReference type="Pfam" id="PF08447">
    <property type="entry name" value="PAS_3"/>
    <property type="match status" value="1"/>
</dbReference>
<dbReference type="InterPro" id="IPR035919">
    <property type="entry name" value="EAL_sf"/>
</dbReference>
<reference evidence="6" key="1">
    <citation type="submission" date="2021-07" db="EMBL/GenBank/DDBJ databases">
        <title>Shewanella sp. YLB-07 whole genome sequence.</title>
        <authorList>
            <person name="Yu L."/>
        </authorList>
    </citation>
    <scope>NUCLEOTIDE SEQUENCE</scope>
    <source>
        <strain evidence="6">YLB-08</strain>
    </source>
</reference>
<evidence type="ECO:0000259" key="3">
    <source>
        <dbReference type="PROSITE" id="PS50112"/>
    </source>
</evidence>
<dbReference type="InterPro" id="IPR001633">
    <property type="entry name" value="EAL_dom"/>
</dbReference>
<dbReference type="InterPro" id="IPR000160">
    <property type="entry name" value="GGDEF_dom"/>
</dbReference>
<dbReference type="Proteomes" id="UP000316416">
    <property type="component" value="Chromosome"/>
</dbReference>
<dbReference type="SMART" id="SM00091">
    <property type="entry name" value="PAS"/>
    <property type="match status" value="1"/>
</dbReference>
<dbReference type="InterPro" id="IPR052155">
    <property type="entry name" value="Biofilm_reg_signaling"/>
</dbReference>
<keyword evidence="1" id="KW-0175">Coiled coil</keyword>
<dbReference type="EMBL" id="CP045503">
    <property type="protein sequence ID" value="QPG60281.1"/>
    <property type="molecule type" value="Genomic_DNA"/>
</dbReference>
<proteinExistence type="predicted"/>
<dbReference type="Pfam" id="PF00563">
    <property type="entry name" value="EAL"/>
    <property type="match status" value="1"/>
</dbReference>
<protein>
    <submittedName>
        <fullName evidence="6">GGDEF and EAL domain-containing protein</fullName>
    </submittedName>
</protein>
<feature type="coiled-coil region" evidence="1">
    <location>
        <begin position="218"/>
        <end position="245"/>
    </location>
</feature>
<dbReference type="Gene3D" id="3.30.450.20">
    <property type="entry name" value="PAS domain"/>
    <property type="match status" value="1"/>
</dbReference>
<keyword evidence="2" id="KW-0812">Transmembrane</keyword>
<dbReference type="CDD" id="cd01948">
    <property type="entry name" value="EAL"/>
    <property type="match status" value="1"/>
</dbReference>
<evidence type="ECO:0000313" key="7">
    <source>
        <dbReference type="Proteomes" id="UP000316416"/>
    </source>
</evidence>
<feature type="domain" description="EAL" evidence="4">
    <location>
        <begin position="549"/>
        <end position="802"/>
    </location>
</feature>
<dbReference type="InterPro" id="IPR000014">
    <property type="entry name" value="PAS"/>
</dbReference>
<dbReference type="NCBIfam" id="TIGR00229">
    <property type="entry name" value="sensory_box"/>
    <property type="match status" value="1"/>
</dbReference>
<dbReference type="Pfam" id="PF00990">
    <property type="entry name" value="GGDEF"/>
    <property type="match status" value="1"/>
</dbReference>
<organism evidence="6 7">
    <name type="scientific">Shewanella eurypsychrophilus</name>
    <dbReference type="NCBI Taxonomy" id="2593656"/>
    <lineage>
        <taxon>Bacteria</taxon>
        <taxon>Pseudomonadati</taxon>
        <taxon>Pseudomonadota</taxon>
        <taxon>Gammaproteobacteria</taxon>
        <taxon>Alteromonadales</taxon>
        <taxon>Shewanellaceae</taxon>
        <taxon>Shewanella</taxon>
    </lineage>
</organism>
<feature type="domain" description="PAS" evidence="3">
    <location>
        <begin position="267"/>
        <end position="314"/>
    </location>
</feature>
<dbReference type="InterPro" id="IPR001610">
    <property type="entry name" value="PAC"/>
</dbReference>